<dbReference type="Proteomes" id="UP001367508">
    <property type="component" value="Unassembled WGS sequence"/>
</dbReference>
<name>A0AAN9JFS7_CANGL</name>
<dbReference type="EMBL" id="JAYMYQ010000028">
    <property type="protein sequence ID" value="KAK7298335.1"/>
    <property type="molecule type" value="Genomic_DNA"/>
</dbReference>
<evidence type="ECO:0000313" key="1">
    <source>
        <dbReference type="EMBL" id="KAK7298335.1"/>
    </source>
</evidence>
<reference evidence="1 2" key="1">
    <citation type="submission" date="2024-01" db="EMBL/GenBank/DDBJ databases">
        <title>The genomes of 5 underutilized Papilionoideae crops provide insights into root nodulation and disease resistanc.</title>
        <authorList>
            <person name="Jiang F."/>
        </authorList>
    </citation>
    <scope>NUCLEOTIDE SEQUENCE [LARGE SCALE GENOMIC DNA]</scope>
    <source>
        <strain evidence="1">LVBAO_FW01</strain>
        <tissue evidence="1">Leaves</tissue>
    </source>
</reference>
<proteinExistence type="predicted"/>
<comment type="caution">
    <text evidence="1">The sequence shown here is derived from an EMBL/GenBank/DDBJ whole genome shotgun (WGS) entry which is preliminary data.</text>
</comment>
<accession>A0AAN9JFS7</accession>
<evidence type="ECO:0000313" key="2">
    <source>
        <dbReference type="Proteomes" id="UP001367508"/>
    </source>
</evidence>
<protein>
    <submittedName>
        <fullName evidence="1">Uncharacterized protein</fullName>
    </submittedName>
</protein>
<gene>
    <name evidence="1" type="ORF">VNO77_46790</name>
</gene>
<sequence length="77" mass="8614">MEVTVGKEKAQPRGTKQWVWVPDLVFLQAKASRQYPSGGEDFGYMSFRSVTPSVNVFLSVTGQALNEIEIPFVHPQT</sequence>
<dbReference type="AlphaFoldDB" id="A0AAN9JFS7"/>
<organism evidence="1 2">
    <name type="scientific">Canavalia gladiata</name>
    <name type="common">Sword bean</name>
    <name type="synonym">Dolichos gladiatus</name>
    <dbReference type="NCBI Taxonomy" id="3824"/>
    <lineage>
        <taxon>Eukaryota</taxon>
        <taxon>Viridiplantae</taxon>
        <taxon>Streptophyta</taxon>
        <taxon>Embryophyta</taxon>
        <taxon>Tracheophyta</taxon>
        <taxon>Spermatophyta</taxon>
        <taxon>Magnoliopsida</taxon>
        <taxon>eudicotyledons</taxon>
        <taxon>Gunneridae</taxon>
        <taxon>Pentapetalae</taxon>
        <taxon>rosids</taxon>
        <taxon>fabids</taxon>
        <taxon>Fabales</taxon>
        <taxon>Fabaceae</taxon>
        <taxon>Papilionoideae</taxon>
        <taxon>50 kb inversion clade</taxon>
        <taxon>NPAAA clade</taxon>
        <taxon>indigoferoid/millettioid clade</taxon>
        <taxon>Phaseoleae</taxon>
        <taxon>Canavalia</taxon>
    </lineage>
</organism>
<keyword evidence="2" id="KW-1185">Reference proteome</keyword>